<sequence>MATTDTSHLRIAIIGGGLAGATLANALIQIPRLEIQVYEAAPTFSERGAAVALGPNALQALHEILGSGKDDLMKRAGAVPLNSVRSVIGSGPNAGKIVFESSDPEPGIVVHRASLLSELVGQLPKTVLHANKKLAAINLKSDTAAMEVVFEDGTIADFDAVIGADGIFGRVRSFVLGDDADRYDASPAGFWDCRTLVPFEKAKTVLGSELFEIDRQYGWAGDGGYILHDVLANRTTVHCVISAVEPSPTRDRKRPLNREILTQTLNKWLDGPIAKGIIELFLEQDDLDGYSQWEHKETPTYVNGTICVIGDAAHATTPWQGAGAAMAFEDAMILQALLSHATSSKDIKLAFSAFDALRRPRCQRIIDSSRGTGVILCGRDANAGLDPEKLLEALAPRWDFIEGLDMVAHKEEALRIFAEAKMG</sequence>
<protein>
    <submittedName>
        <fullName evidence="1">Salicylate hydroxylase</fullName>
    </submittedName>
</protein>
<keyword evidence="2" id="KW-1185">Reference proteome</keyword>
<organism evidence="1 2">
    <name type="scientific">Hypoxylon rubiginosum</name>
    <dbReference type="NCBI Taxonomy" id="110542"/>
    <lineage>
        <taxon>Eukaryota</taxon>
        <taxon>Fungi</taxon>
        <taxon>Dikarya</taxon>
        <taxon>Ascomycota</taxon>
        <taxon>Pezizomycotina</taxon>
        <taxon>Sordariomycetes</taxon>
        <taxon>Xylariomycetidae</taxon>
        <taxon>Xylariales</taxon>
        <taxon>Hypoxylaceae</taxon>
        <taxon>Hypoxylon</taxon>
    </lineage>
</organism>
<dbReference type="EMBL" id="MU393493">
    <property type="protein sequence ID" value="KAI4863976.1"/>
    <property type="molecule type" value="Genomic_DNA"/>
</dbReference>
<reference evidence="1 2" key="1">
    <citation type="journal article" date="2022" name="New Phytol.">
        <title>Ecological generalism drives hyperdiversity of secondary metabolite gene clusters in xylarialean endophytes.</title>
        <authorList>
            <person name="Franco M.E.E."/>
            <person name="Wisecaver J.H."/>
            <person name="Arnold A.E."/>
            <person name="Ju Y.M."/>
            <person name="Slot J.C."/>
            <person name="Ahrendt S."/>
            <person name="Moore L.P."/>
            <person name="Eastman K.E."/>
            <person name="Scott K."/>
            <person name="Konkel Z."/>
            <person name="Mondo S.J."/>
            <person name="Kuo A."/>
            <person name="Hayes R.D."/>
            <person name="Haridas S."/>
            <person name="Andreopoulos B."/>
            <person name="Riley R."/>
            <person name="LaButti K."/>
            <person name="Pangilinan J."/>
            <person name="Lipzen A."/>
            <person name="Amirebrahimi M."/>
            <person name="Yan J."/>
            <person name="Adam C."/>
            <person name="Keymanesh K."/>
            <person name="Ng V."/>
            <person name="Louie K."/>
            <person name="Northen T."/>
            <person name="Drula E."/>
            <person name="Henrissat B."/>
            <person name="Hsieh H.M."/>
            <person name="Youens-Clark K."/>
            <person name="Lutzoni F."/>
            <person name="Miadlikowska J."/>
            <person name="Eastwood D.C."/>
            <person name="Hamelin R.C."/>
            <person name="Grigoriev I.V."/>
            <person name="U'Ren J.M."/>
        </authorList>
    </citation>
    <scope>NUCLEOTIDE SEQUENCE [LARGE SCALE GENOMIC DNA]</scope>
    <source>
        <strain evidence="1 2">CBS 119005</strain>
    </source>
</reference>
<name>A0ACB9YWY2_9PEZI</name>
<proteinExistence type="predicted"/>
<comment type="caution">
    <text evidence="1">The sequence shown here is derived from an EMBL/GenBank/DDBJ whole genome shotgun (WGS) entry which is preliminary data.</text>
</comment>
<evidence type="ECO:0000313" key="2">
    <source>
        <dbReference type="Proteomes" id="UP001497700"/>
    </source>
</evidence>
<dbReference type="Proteomes" id="UP001497700">
    <property type="component" value="Unassembled WGS sequence"/>
</dbReference>
<evidence type="ECO:0000313" key="1">
    <source>
        <dbReference type="EMBL" id="KAI4863976.1"/>
    </source>
</evidence>
<accession>A0ACB9YWY2</accession>
<gene>
    <name evidence="1" type="ORF">F4820DRAFT_350567</name>
</gene>